<dbReference type="PANTHER" id="PTHR12701">
    <property type="entry name" value="BCR-ASSOCIATED PROTEIN, BAP"/>
    <property type="match status" value="1"/>
</dbReference>
<protein>
    <recommendedName>
        <fullName evidence="1">Endoplasmic reticulum transmembrane protein</fullName>
    </recommendedName>
</protein>
<dbReference type="EnsemblPlants" id="Kaladp0020s0063.1.v1.1">
    <property type="protein sequence ID" value="Kaladp0020s0063.1.v1.1"/>
    <property type="gene ID" value="Kaladp0020s0063.v1.1"/>
</dbReference>
<sequence length="157" mass="17481">MWELSSDADEYLLIRWLGGLIVKGRRAETDGEVCGSGGPTCNRLFRLITGDVSLQTARESQLFLMGVVSFLLLVKIGPLRELVMKFLDQVKAGKGPATLFKTKVKLGAMSPMDRVLWRTHLLDASLMGFTLFLGFLTNRVHHCLQKLQTLRSSTGKL</sequence>
<reference evidence="2" key="1">
    <citation type="submission" date="2021-01" db="UniProtKB">
        <authorList>
            <consortium name="EnsemblPlants"/>
        </authorList>
    </citation>
    <scope>IDENTIFICATION</scope>
</reference>
<evidence type="ECO:0000256" key="1">
    <source>
        <dbReference type="RuleBase" id="RU367026"/>
    </source>
</evidence>
<keyword evidence="3" id="KW-1185">Reference proteome</keyword>
<keyword evidence="1" id="KW-0472">Membrane</keyword>
<dbReference type="AlphaFoldDB" id="A0A7N0T2X3"/>
<dbReference type="GO" id="GO:0006888">
    <property type="term" value="P:endoplasmic reticulum to Golgi vesicle-mediated transport"/>
    <property type="evidence" value="ECO:0007669"/>
    <property type="project" value="UniProtKB-UniRule"/>
</dbReference>
<dbReference type="InterPro" id="IPR008417">
    <property type="entry name" value="BAP29/BAP31"/>
</dbReference>
<organism evidence="2 3">
    <name type="scientific">Kalanchoe fedtschenkoi</name>
    <name type="common">Lavender scallops</name>
    <name type="synonym">South American air plant</name>
    <dbReference type="NCBI Taxonomy" id="63787"/>
    <lineage>
        <taxon>Eukaryota</taxon>
        <taxon>Viridiplantae</taxon>
        <taxon>Streptophyta</taxon>
        <taxon>Embryophyta</taxon>
        <taxon>Tracheophyta</taxon>
        <taxon>Spermatophyta</taxon>
        <taxon>Magnoliopsida</taxon>
        <taxon>eudicotyledons</taxon>
        <taxon>Gunneridae</taxon>
        <taxon>Pentapetalae</taxon>
        <taxon>Saxifragales</taxon>
        <taxon>Crassulaceae</taxon>
        <taxon>Kalanchoe</taxon>
    </lineage>
</organism>
<feature type="transmembrane region" description="Helical" evidence="1">
    <location>
        <begin position="115"/>
        <end position="136"/>
    </location>
</feature>
<keyword evidence="1" id="KW-0256">Endoplasmic reticulum</keyword>
<comment type="function">
    <text evidence="1">May play a role in anterograde transport of membrane proteins from the endoplasmic reticulum to the Golgi.</text>
</comment>
<dbReference type="Proteomes" id="UP000594263">
    <property type="component" value="Unplaced"/>
</dbReference>
<evidence type="ECO:0000313" key="3">
    <source>
        <dbReference type="Proteomes" id="UP000594263"/>
    </source>
</evidence>
<keyword evidence="1" id="KW-0813">Transport</keyword>
<keyword evidence="1" id="KW-0653">Protein transport</keyword>
<comment type="similarity">
    <text evidence="1">Belongs to the BCAP29/BCAP31 family.</text>
</comment>
<dbReference type="GO" id="GO:0070973">
    <property type="term" value="P:protein localization to endoplasmic reticulum exit site"/>
    <property type="evidence" value="ECO:0007669"/>
    <property type="project" value="UniProtKB-UniRule"/>
</dbReference>
<comment type="subcellular location">
    <subcellularLocation>
        <location evidence="1">Endoplasmic reticulum membrane</location>
        <topology evidence="1">Multi-pass membrane protein</topology>
    </subcellularLocation>
</comment>
<accession>A0A7N0T2X3</accession>
<dbReference type="GO" id="GO:0006886">
    <property type="term" value="P:intracellular protein transport"/>
    <property type="evidence" value="ECO:0007669"/>
    <property type="project" value="UniProtKB-UniRule"/>
</dbReference>
<keyword evidence="1" id="KW-0812">Transmembrane</keyword>
<dbReference type="GO" id="GO:0005789">
    <property type="term" value="C:endoplasmic reticulum membrane"/>
    <property type="evidence" value="ECO:0007669"/>
    <property type="project" value="UniProtKB-SubCell"/>
</dbReference>
<keyword evidence="1" id="KW-0931">ER-Golgi transport</keyword>
<name>A0A7N0T2X3_KALFE</name>
<feature type="transmembrane region" description="Helical" evidence="1">
    <location>
        <begin position="62"/>
        <end position="79"/>
    </location>
</feature>
<comment type="caution">
    <text evidence="1">Lacks conserved residue(s) required for the propagation of feature annotation.</text>
</comment>
<proteinExistence type="inferred from homology"/>
<evidence type="ECO:0000313" key="2">
    <source>
        <dbReference type="EnsemblPlants" id="Kaladp0020s0063.1.v1.1"/>
    </source>
</evidence>
<keyword evidence="1" id="KW-1133">Transmembrane helix</keyword>
<dbReference type="Gramene" id="Kaladp0020s0063.1.v1.1">
    <property type="protein sequence ID" value="Kaladp0020s0063.1.v1.1"/>
    <property type="gene ID" value="Kaladp0020s0063.v1.1"/>
</dbReference>
<dbReference type="PANTHER" id="PTHR12701:SF13">
    <property type="entry name" value="ENDOPLASMIC RETICULUM TRANSMEMBRANE PROTEIN"/>
    <property type="match status" value="1"/>
</dbReference>